<dbReference type="SUPFAM" id="SSF51735">
    <property type="entry name" value="NAD(P)-binding Rossmann-fold domains"/>
    <property type="match status" value="1"/>
</dbReference>
<protein>
    <submittedName>
        <fullName evidence="2">SDR family oxidoreductase</fullName>
    </submittedName>
</protein>
<dbReference type="Gene3D" id="3.40.50.720">
    <property type="entry name" value="NAD(P)-binding Rossmann-like Domain"/>
    <property type="match status" value="1"/>
</dbReference>
<accession>A0ABS3J898</accession>
<comment type="similarity">
    <text evidence="1">Belongs to the short-chain dehydrogenases/reductases (SDR) family.</text>
</comment>
<dbReference type="RefSeq" id="WP_207352534.1">
    <property type="nucleotide sequence ID" value="NZ_JAFMPY010000028.1"/>
</dbReference>
<comment type="caution">
    <text evidence="2">The sequence shown here is derived from an EMBL/GenBank/DDBJ whole genome shotgun (WGS) entry which is preliminary data.</text>
</comment>
<evidence type="ECO:0000313" key="2">
    <source>
        <dbReference type="EMBL" id="MBO0905899.1"/>
    </source>
</evidence>
<sequence>MDLGFEGRRVVVVGGTYGIGRAAATQMAREGAHLLIASRSADNLQEAADAIEKAGGRRPETVVADVTAPGAGETIAAAAAGLWTGLDVLVSAVGGSIRSAFTDLSDEDWLGNYTFNVLSAVRAIRALAPLLRAGHAPSIVTLGAAASKMPYQHQVVSNVHKAGLLGLTKTLASEFAADGIRVNCVAPGRTLTPLWTKRADAMAAERGTDRETILKEFSGEIPLGRFGEPEEVAVMVTWLSSPLAAYVTGQAINVDGGIAKGLL</sequence>
<proteinExistence type="inferred from homology"/>
<dbReference type="PANTHER" id="PTHR42879:SF6">
    <property type="entry name" value="NADPH-DEPENDENT REDUCTASE BACG"/>
    <property type="match status" value="1"/>
</dbReference>
<keyword evidence="3" id="KW-1185">Reference proteome</keyword>
<reference evidence="2 3" key="1">
    <citation type="submission" date="2021-03" db="EMBL/GenBank/DDBJ databases">
        <title>Whole genome sequence of Jiella sp. MQZ13P-4.</title>
        <authorList>
            <person name="Tuo L."/>
        </authorList>
    </citation>
    <scope>NUCLEOTIDE SEQUENCE [LARGE SCALE GENOMIC DNA]</scope>
    <source>
        <strain evidence="2 3">MQZ13P-4</strain>
    </source>
</reference>
<dbReference type="InterPro" id="IPR050259">
    <property type="entry name" value="SDR"/>
</dbReference>
<dbReference type="Pfam" id="PF13561">
    <property type="entry name" value="adh_short_C2"/>
    <property type="match status" value="1"/>
</dbReference>
<dbReference type="PANTHER" id="PTHR42879">
    <property type="entry name" value="3-OXOACYL-(ACYL-CARRIER-PROTEIN) REDUCTASE"/>
    <property type="match status" value="1"/>
</dbReference>
<dbReference type="PRINTS" id="PR00081">
    <property type="entry name" value="GDHRDH"/>
</dbReference>
<evidence type="ECO:0000313" key="3">
    <source>
        <dbReference type="Proteomes" id="UP000664288"/>
    </source>
</evidence>
<dbReference type="InterPro" id="IPR002347">
    <property type="entry name" value="SDR_fam"/>
</dbReference>
<name>A0ABS3J898_9HYPH</name>
<gene>
    <name evidence="2" type="ORF">J1C47_19815</name>
</gene>
<dbReference type="InterPro" id="IPR036291">
    <property type="entry name" value="NAD(P)-bd_dom_sf"/>
</dbReference>
<evidence type="ECO:0000256" key="1">
    <source>
        <dbReference type="ARBA" id="ARBA00006484"/>
    </source>
</evidence>
<dbReference type="Proteomes" id="UP000664288">
    <property type="component" value="Unassembled WGS sequence"/>
</dbReference>
<organism evidence="2 3">
    <name type="scientific">Jiella sonneratiae</name>
    <dbReference type="NCBI Taxonomy" id="2816856"/>
    <lineage>
        <taxon>Bacteria</taxon>
        <taxon>Pseudomonadati</taxon>
        <taxon>Pseudomonadota</taxon>
        <taxon>Alphaproteobacteria</taxon>
        <taxon>Hyphomicrobiales</taxon>
        <taxon>Aurantimonadaceae</taxon>
        <taxon>Jiella</taxon>
    </lineage>
</organism>
<dbReference type="EMBL" id="JAFMPY010000028">
    <property type="protein sequence ID" value="MBO0905899.1"/>
    <property type="molecule type" value="Genomic_DNA"/>
</dbReference>